<sequence>MALFPDMPSFAETLSSINTDLEKLPDRFGWPRESSTGYRIQEQLSGTERPIRIIHVGAGASGICFSKFATDSLTNVEWICYDKNSDIGGTWLENRYPGCACDIPSVNYQFTWARKPDWSHFYSYSEEIWQYFADIVERFQLRKHMKLNHEIIHASWSEDAAKWVLKVKNLLTGDVFLDEAEILINGGGVLNDWKWPEIPGLHDFKGILCHTANYPVGTILDGKKVAVIGVGSSGIQVTANIAPKVKHLYTWVRSPTWITAGFAQKYAGPNGGNFKYTEQQKRGFVEKFSDYVAYTKAIEDELNQRFKFILTGTPEAQEAKEFSTQQMHEKLSGRKDLIEMIVPKDFGVGCRRPTPGNGFLESLTLPHVTTFGREMKRITGNGFIDHNGHEHEVDVIICATGFNTSWVPRFPIVARGKNVQDIQKDKPISYLSIGIPEIPNYWTVTGAYGPLGHGSFLPIIELLMRHFVQIIKKIQTENISAMAPRQATCDAFMDHANLYLKRTAWASGCRSWFKQGKEDGPLAMWPGSRLLYFELLSKPRYEDYDIRYLSGNPFGFLGNGFTTREYDGRDLSYYLGTTEEPGALIPGTQKTESENCRANGLTVNGH</sequence>
<proteinExistence type="inferred from homology"/>
<dbReference type="GO" id="GO:0050661">
    <property type="term" value="F:NADP binding"/>
    <property type="evidence" value="ECO:0007669"/>
    <property type="project" value="InterPro"/>
</dbReference>
<dbReference type="SUPFAM" id="SSF51905">
    <property type="entry name" value="FAD/NAD(P)-binding domain"/>
    <property type="match status" value="3"/>
</dbReference>
<evidence type="ECO:0000256" key="3">
    <source>
        <dbReference type="ARBA" id="ARBA00022630"/>
    </source>
</evidence>
<evidence type="ECO:0008006" key="8">
    <source>
        <dbReference type="Google" id="ProtNLM"/>
    </source>
</evidence>
<protein>
    <recommendedName>
        <fullName evidence="8">Sterigmatocystin biosynthesis monooxygenase stcW</fullName>
    </recommendedName>
</protein>
<comment type="similarity">
    <text evidence="2">Belongs to the FAD-binding monooxygenase family.</text>
</comment>
<evidence type="ECO:0000313" key="6">
    <source>
        <dbReference type="EMBL" id="RVX71874.1"/>
    </source>
</evidence>
<dbReference type="EMBL" id="NAJM01000015">
    <property type="protein sequence ID" value="RVX71874.1"/>
    <property type="molecule type" value="Genomic_DNA"/>
</dbReference>
<evidence type="ECO:0000256" key="1">
    <source>
        <dbReference type="ARBA" id="ARBA00001974"/>
    </source>
</evidence>
<dbReference type="InterPro" id="IPR020946">
    <property type="entry name" value="Flavin_mOase-like"/>
</dbReference>
<dbReference type="PANTHER" id="PTHR42877:SF7">
    <property type="entry name" value="FLAVIN-BINDING MONOOXYGENASE-RELATED"/>
    <property type="match status" value="1"/>
</dbReference>
<dbReference type="Gene3D" id="3.50.50.60">
    <property type="entry name" value="FAD/NAD(P)-binding domain"/>
    <property type="match status" value="3"/>
</dbReference>
<name>A0A438N7X6_EXOME</name>
<dbReference type="GO" id="GO:0004499">
    <property type="term" value="F:N,N-dimethylaniline monooxygenase activity"/>
    <property type="evidence" value="ECO:0007669"/>
    <property type="project" value="InterPro"/>
</dbReference>
<keyword evidence="3" id="KW-0285">Flavoprotein</keyword>
<evidence type="ECO:0000256" key="5">
    <source>
        <dbReference type="ARBA" id="ARBA00023002"/>
    </source>
</evidence>
<keyword evidence="4" id="KW-0274">FAD</keyword>
<dbReference type="VEuPathDB" id="FungiDB:PV10_06398"/>
<dbReference type="Proteomes" id="UP000288859">
    <property type="component" value="Unassembled WGS sequence"/>
</dbReference>
<evidence type="ECO:0000256" key="4">
    <source>
        <dbReference type="ARBA" id="ARBA00022827"/>
    </source>
</evidence>
<reference evidence="6 7" key="1">
    <citation type="submission" date="2017-03" db="EMBL/GenBank/DDBJ databases">
        <title>Genomes of endolithic fungi from Antarctica.</title>
        <authorList>
            <person name="Coleine C."/>
            <person name="Masonjones S."/>
            <person name="Stajich J.E."/>
        </authorList>
    </citation>
    <scope>NUCLEOTIDE SEQUENCE [LARGE SCALE GENOMIC DNA]</scope>
    <source>
        <strain evidence="6 7">CCFEE 6314</strain>
    </source>
</reference>
<dbReference type="AlphaFoldDB" id="A0A438N7X6"/>
<dbReference type="InterPro" id="IPR000960">
    <property type="entry name" value="Flavin_mOase"/>
</dbReference>
<dbReference type="OrthoDB" id="74360at2759"/>
<dbReference type="InterPro" id="IPR051209">
    <property type="entry name" value="FAD-bind_Monooxygenase_sf"/>
</dbReference>
<organism evidence="6 7">
    <name type="scientific">Exophiala mesophila</name>
    <name type="common">Black yeast-like fungus</name>
    <dbReference type="NCBI Taxonomy" id="212818"/>
    <lineage>
        <taxon>Eukaryota</taxon>
        <taxon>Fungi</taxon>
        <taxon>Dikarya</taxon>
        <taxon>Ascomycota</taxon>
        <taxon>Pezizomycotina</taxon>
        <taxon>Eurotiomycetes</taxon>
        <taxon>Chaetothyriomycetidae</taxon>
        <taxon>Chaetothyriales</taxon>
        <taxon>Herpotrichiellaceae</taxon>
        <taxon>Exophiala</taxon>
    </lineage>
</organism>
<dbReference type="Pfam" id="PF00743">
    <property type="entry name" value="FMO-like"/>
    <property type="match status" value="1"/>
</dbReference>
<comment type="caution">
    <text evidence="6">The sequence shown here is derived from an EMBL/GenBank/DDBJ whole genome shotgun (WGS) entry which is preliminary data.</text>
</comment>
<dbReference type="GO" id="GO:0050660">
    <property type="term" value="F:flavin adenine dinucleotide binding"/>
    <property type="evidence" value="ECO:0007669"/>
    <property type="project" value="InterPro"/>
</dbReference>
<dbReference type="PANTHER" id="PTHR42877">
    <property type="entry name" value="L-ORNITHINE N(5)-MONOOXYGENASE-RELATED"/>
    <property type="match status" value="1"/>
</dbReference>
<dbReference type="InterPro" id="IPR036188">
    <property type="entry name" value="FAD/NAD-bd_sf"/>
</dbReference>
<evidence type="ECO:0000256" key="2">
    <source>
        <dbReference type="ARBA" id="ARBA00010139"/>
    </source>
</evidence>
<comment type="cofactor">
    <cofactor evidence="1">
        <name>FAD</name>
        <dbReference type="ChEBI" id="CHEBI:57692"/>
    </cofactor>
</comment>
<gene>
    <name evidence="6" type="ORF">B0A52_04273</name>
</gene>
<dbReference type="PRINTS" id="PR00370">
    <property type="entry name" value="FMOXYGENASE"/>
</dbReference>
<accession>A0A438N7X6</accession>
<evidence type="ECO:0000313" key="7">
    <source>
        <dbReference type="Proteomes" id="UP000288859"/>
    </source>
</evidence>
<keyword evidence="5" id="KW-0560">Oxidoreductase</keyword>